<dbReference type="AlphaFoldDB" id="A0A193LI58"/>
<keyword evidence="1" id="KW-0472">Membrane</keyword>
<gene>
    <name evidence="3" type="ORF">BA177_14115</name>
</gene>
<dbReference type="OrthoDB" id="9805070at2"/>
<feature type="domain" description="M23ase beta-sheet core" evidence="2">
    <location>
        <begin position="207"/>
        <end position="301"/>
    </location>
</feature>
<evidence type="ECO:0000256" key="1">
    <source>
        <dbReference type="SAM" id="Phobius"/>
    </source>
</evidence>
<sequence>MNVVIFGKGFGKPRQISLSGPTAGLFAALIISGFCGAAFFGGYIYSVHNGSGVSLETTAALNAELEAQRDAILTTRQETEDTLNALALRIGQMNARVIRLDALGRRLTEMADLDDGEFDFDAIPALGGPEEPDSAGSSAAVPEVLTAMEGLAMQLDNREAQLGVLESVILNQNLNDRVYPHGMPVKSGWMSSYFGRRTDPFTGKTANHRGVDFAGKEGAEIIAVADGVVTWSSKRYGYGQLVEINHGNGYATRYAHNLENLVAVGEEVRKGQTVALMGETGRATGPNLHFEVLHRGKRVNPVSFVRKGAAE</sequence>
<dbReference type="Proteomes" id="UP000092695">
    <property type="component" value="Chromosome"/>
</dbReference>
<keyword evidence="1" id="KW-1133">Transmembrane helix</keyword>
<keyword evidence="1" id="KW-0812">Transmembrane</keyword>
<proteinExistence type="predicted"/>
<feature type="transmembrane region" description="Helical" evidence="1">
    <location>
        <begin position="21"/>
        <end position="45"/>
    </location>
</feature>
<dbReference type="Pfam" id="PF01551">
    <property type="entry name" value="Peptidase_M23"/>
    <property type="match status" value="1"/>
</dbReference>
<name>A0A193LI58_9GAMM</name>
<dbReference type="GO" id="GO:0004222">
    <property type="term" value="F:metalloendopeptidase activity"/>
    <property type="evidence" value="ECO:0007669"/>
    <property type="project" value="TreeGrafter"/>
</dbReference>
<dbReference type="STRING" id="1548547.BA177_14115"/>
<organism evidence="3 4">
    <name type="scientific">Woeseia oceani</name>
    <dbReference type="NCBI Taxonomy" id="1548547"/>
    <lineage>
        <taxon>Bacteria</taxon>
        <taxon>Pseudomonadati</taxon>
        <taxon>Pseudomonadota</taxon>
        <taxon>Gammaproteobacteria</taxon>
        <taxon>Woeseiales</taxon>
        <taxon>Woeseiaceae</taxon>
        <taxon>Woeseia</taxon>
    </lineage>
</organism>
<dbReference type="EMBL" id="CP016268">
    <property type="protein sequence ID" value="ANO52176.1"/>
    <property type="molecule type" value="Genomic_DNA"/>
</dbReference>
<dbReference type="Gene3D" id="2.70.70.10">
    <property type="entry name" value="Glucose Permease (Domain IIA)"/>
    <property type="match status" value="1"/>
</dbReference>
<dbReference type="KEGG" id="woc:BA177_14115"/>
<dbReference type="InterPro" id="IPR011055">
    <property type="entry name" value="Dup_hybrid_motif"/>
</dbReference>
<dbReference type="FunFam" id="2.70.70.10:FF:000006">
    <property type="entry name" value="M23 family peptidase"/>
    <property type="match status" value="1"/>
</dbReference>
<dbReference type="SUPFAM" id="SSF51261">
    <property type="entry name" value="Duplicated hybrid motif"/>
    <property type="match status" value="1"/>
</dbReference>
<dbReference type="PANTHER" id="PTHR21666:SF291">
    <property type="entry name" value="STAGE II SPORULATION PROTEIN Q"/>
    <property type="match status" value="1"/>
</dbReference>
<evidence type="ECO:0000313" key="3">
    <source>
        <dbReference type="EMBL" id="ANO52176.1"/>
    </source>
</evidence>
<evidence type="ECO:0000313" key="4">
    <source>
        <dbReference type="Proteomes" id="UP000092695"/>
    </source>
</evidence>
<accession>A0A193LI58</accession>
<dbReference type="PANTHER" id="PTHR21666">
    <property type="entry name" value="PEPTIDASE-RELATED"/>
    <property type="match status" value="1"/>
</dbReference>
<protein>
    <recommendedName>
        <fullName evidence="2">M23ase beta-sheet core domain-containing protein</fullName>
    </recommendedName>
</protein>
<dbReference type="CDD" id="cd12797">
    <property type="entry name" value="M23_peptidase"/>
    <property type="match status" value="1"/>
</dbReference>
<keyword evidence="4" id="KW-1185">Reference proteome</keyword>
<evidence type="ECO:0000259" key="2">
    <source>
        <dbReference type="Pfam" id="PF01551"/>
    </source>
</evidence>
<dbReference type="RefSeq" id="WP_068617255.1">
    <property type="nucleotide sequence ID" value="NZ_CP016268.1"/>
</dbReference>
<dbReference type="InterPro" id="IPR050570">
    <property type="entry name" value="Cell_wall_metabolism_enzyme"/>
</dbReference>
<reference evidence="3 4" key="1">
    <citation type="submission" date="2016-06" db="EMBL/GenBank/DDBJ databases">
        <title>Complete genome sequence of a deep-branching marine Gamma Proteobacterium Woeseia oceani type strain XK5.</title>
        <authorList>
            <person name="Mu D."/>
            <person name="Du Z."/>
        </authorList>
    </citation>
    <scope>NUCLEOTIDE SEQUENCE [LARGE SCALE GENOMIC DNA]</scope>
    <source>
        <strain evidence="3 4">XK5</strain>
    </source>
</reference>
<dbReference type="InterPro" id="IPR016047">
    <property type="entry name" value="M23ase_b-sheet_dom"/>
</dbReference>